<proteinExistence type="inferred from homology"/>
<evidence type="ECO:0000256" key="5">
    <source>
        <dbReference type="PROSITE-ProRule" id="PRU00520"/>
    </source>
</evidence>
<reference evidence="8 9" key="1">
    <citation type="submission" date="2019-10" db="EMBL/GenBank/DDBJ databases">
        <authorList>
            <person name="Nie G."/>
            <person name="Ming H."/>
            <person name="Yi B."/>
        </authorList>
    </citation>
    <scope>NUCLEOTIDE SEQUENCE [LARGE SCALE GENOMIC DNA]</scope>
    <source>
        <strain evidence="8 9">CFH 90414</strain>
    </source>
</reference>
<evidence type="ECO:0000313" key="9">
    <source>
        <dbReference type="Proteomes" id="UP000431080"/>
    </source>
</evidence>
<dbReference type="GO" id="GO:0003998">
    <property type="term" value="F:acylphosphatase activity"/>
    <property type="evidence" value="ECO:0007669"/>
    <property type="project" value="UniProtKB-EC"/>
</dbReference>
<dbReference type="SUPFAM" id="SSF54975">
    <property type="entry name" value="Acylphosphatase/BLUF domain-like"/>
    <property type="match status" value="1"/>
</dbReference>
<protein>
    <recommendedName>
        <fullName evidence="3 5">acylphosphatase</fullName>
        <ecNumber evidence="2 5">3.6.1.7</ecNumber>
    </recommendedName>
</protein>
<evidence type="ECO:0000256" key="2">
    <source>
        <dbReference type="ARBA" id="ARBA00012150"/>
    </source>
</evidence>
<comment type="caution">
    <text evidence="8">The sequence shown here is derived from an EMBL/GenBank/DDBJ whole genome shotgun (WGS) entry which is preliminary data.</text>
</comment>
<dbReference type="PROSITE" id="PS51160">
    <property type="entry name" value="ACYLPHOSPHATASE_3"/>
    <property type="match status" value="1"/>
</dbReference>
<feature type="active site" evidence="5">
    <location>
        <position position="36"/>
    </location>
</feature>
<dbReference type="Proteomes" id="UP000431080">
    <property type="component" value="Unassembled WGS sequence"/>
</dbReference>
<dbReference type="InterPro" id="IPR017968">
    <property type="entry name" value="Acylphosphatase_CS"/>
</dbReference>
<feature type="active site" evidence="5">
    <location>
        <position position="18"/>
    </location>
</feature>
<dbReference type="EC" id="3.6.1.7" evidence="2 5"/>
<dbReference type="InterPro" id="IPR036046">
    <property type="entry name" value="Acylphosphatase-like_dom_sf"/>
</dbReference>
<dbReference type="Gene3D" id="3.30.70.100">
    <property type="match status" value="1"/>
</dbReference>
<dbReference type="Pfam" id="PF00708">
    <property type="entry name" value="Acylphosphatase"/>
    <property type="match status" value="1"/>
</dbReference>
<evidence type="ECO:0000256" key="1">
    <source>
        <dbReference type="ARBA" id="ARBA00005614"/>
    </source>
</evidence>
<dbReference type="EMBL" id="WJIF01000003">
    <property type="protein sequence ID" value="MRG59503.1"/>
    <property type="molecule type" value="Genomic_DNA"/>
</dbReference>
<dbReference type="PANTHER" id="PTHR47268:SF4">
    <property type="entry name" value="ACYLPHOSPHATASE"/>
    <property type="match status" value="1"/>
</dbReference>
<comment type="similarity">
    <text evidence="1 6">Belongs to the acylphosphatase family.</text>
</comment>
<keyword evidence="5 8" id="KW-0378">Hydrolase</keyword>
<dbReference type="PROSITE" id="PS00151">
    <property type="entry name" value="ACYLPHOSPHATASE_2"/>
    <property type="match status" value="1"/>
</dbReference>
<dbReference type="InterPro" id="IPR020456">
    <property type="entry name" value="Acylphosphatase"/>
</dbReference>
<accession>A0A6I2FC39</accession>
<evidence type="ECO:0000259" key="7">
    <source>
        <dbReference type="PROSITE" id="PS51160"/>
    </source>
</evidence>
<evidence type="ECO:0000256" key="3">
    <source>
        <dbReference type="ARBA" id="ARBA00015991"/>
    </source>
</evidence>
<evidence type="ECO:0000313" key="8">
    <source>
        <dbReference type="EMBL" id="MRG59503.1"/>
    </source>
</evidence>
<keyword evidence="9" id="KW-1185">Reference proteome</keyword>
<evidence type="ECO:0000256" key="4">
    <source>
        <dbReference type="ARBA" id="ARBA00047645"/>
    </source>
</evidence>
<dbReference type="InterPro" id="IPR001792">
    <property type="entry name" value="Acylphosphatase-like_dom"/>
</dbReference>
<comment type="catalytic activity">
    <reaction evidence="4 5">
        <text>an acyl phosphate + H2O = a carboxylate + phosphate + H(+)</text>
        <dbReference type="Rhea" id="RHEA:14965"/>
        <dbReference type="ChEBI" id="CHEBI:15377"/>
        <dbReference type="ChEBI" id="CHEBI:15378"/>
        <dbReference type="ChEBI" id="CHEBI:29067"/>
        <dbReference type="ChEBI" id="CHEBI:43474"/>
        <dbReference type="ChEBI" id="CHEBI:59918"/>
        <dbReference type="EC" id="3.6.1.7"/>
    </reaction>
</comment>
<dbReference type="PRINTS" id="PR00112">
    <property type="entry name" value="ACYLPHPHTASE"/>
</dbReference>
<dbReference type="AlphaFoldDB" id="A0A6I2FC39"/>
<evidence type="ECO:0000256" key="6">
    <source>
        <dbReference type="RuleBase" id="RU004168"/>
    </source>
</evidence>
<dbReference type="PANTHER" id="PTHR47268">
    <property type="entry name" value="ACYLPHOSPHATASE"/>
    <property type="match status" value="1"/>
</dbReference>
<sequence>MRRVRVVVHGEVQGVGYRYATRRQARRRDLSGWVRNLPDGSVEAEIEGDDEMVESMLGWLAAGPPEAEVVTVTAHELEATREPGSEASDFRITH</sequence>
<gene>
    <name evidence="8" type="ORF">GE115_06395</name>
</gene>
<dbReference type="RefSeq" id="WP_153683990.1">
    <property type="nucleotide sequence ID" value="NZ_WJIF01000003.1"/>
</dbReference>
<feature type="domain" description="Acylphosphatase-like" evidence="7">
    <location>
        <begin position="3"/>
        <end position="94"/>
    </location>
</feature>
<organism evidence="8 9">
    <name type="scientific">Agromyces agglutinans</name>
    <dbReference type="NCBI Taxonomy" id="2662258"/>
    <lineage>
        <taxon>Bacteria</taxon>
        <taxon>Bacillati</taxon>
        <taxon>Actinomycetota</taxon>
        <taxon>Actinomycetes</taxon>
        <taxon>Micrococcales</taxon>
        <taxon>Microbacteriaceae</taxon>
        <taxon>Agromyces</taxon>
    </lineage>
</organism>
<name>A0A6I2FC39_9MICO</name>